<proteinExistence type="predicted"/>
<reference evidence="3" key="1">
    <citation type="submission" date="2017-02" db="UniProtKB">
        <authorList>
            <consortium name="WormBaseParasite"/>
        </authorList>
    </citation>
    <scope>IDENTIFICATION</scope>
</reference>
<dbReference type="AlphaFoldDB" id="A0A0M3HLV0"/>
<sequence>MCWMGLMALLQIEVRLRALWDSSTTGNIFRSSHQQPGTKLSASLIYRMHFAQNSTYSAI</sequence>
<evidence type="ECO:0000256" key="1">
    <source>
        <dbReference type="SAM" id="SignalP"/>
    </source>
</evidence>
<keyword evidence="2" id="KW-1185">Reference proteome</keyword>
<protein>
    <submittedName>
        <fullName evidence="3">Secreted protein</fullName>
    </submittedName>
</protein>
<keyword evidence="1" id="KW-0732">Signal</keyword>
<feature type="signal peptide" evidence="1">
    <location>
        <begin position="1"/>
        <end position="18"/>
    </location>
</feature>
<accession>A0A0M3HLV0</accession>
<evidence type="ECO:0000313" key="3">
    <source>
        <dbReference type="WBParaSite" id="ALUE_0000249501-mRNA-1"/>
    </source>
</evidence>
<feature type="chain" id="PRO_5005656218" evidence="1">
    <location>
        <begin position="19"/>
        <end position="59"/>
    </location>
</feature>
<name>A0A0M3HLV0_ASCLU</name>
<organism evidence="2 3">
    <name type="scientific">Ascaris lumbricoides</name>
    <name type="common">Giant roundworm</name>
    <dbReference type="NCBI Taxonomy" id="6252"/>
    <lineage>
        <taxon>Eukaryota</taxon>
        <taxon>Metazoa</taxon>
        <taxon>Ecdysozoa</taxon>
        <taxon>Nematoda</taxon>
        <taxon>Chromadorea</taxon>
        <taxon>Rhabditida</taxon>
        <taxon>Spirurina</taxon>
        <taxon>Ascaridomorpha</taxon>
        <taxon>Ascaridoidea</taxon>
        <taxon>Ascarididae</taxon>
        <taxon>Ascaris</taxon>
    </lineage>
</organism>
<dbReference type="Proteomes" id="UP000036681">
    <property type="component" value="Unplaced"/>
</dbReference>
<evidence type="ECO:0000313" key="2">
    <source>
        <dbReference type="Proteomes" id="UP000036681"/>
    </source>
</evidence>
<dbReference type="WBParaSite" id="ALUE_0000249501-mRNA-1">
    <property type="protein sequence ID" value="ALUE_0000249501-mRNA-1"/>
    <property type="gene ID" value="ALUE_0000249501"/>
</dbReference>